<dbReference type="InterPro" id="IPR009057">
    <property type="entry name" value="Homeodomain-like_sf"/>
</dbReference>
<keyword evidence="1" id="KW-0547">Nucleotide-binding</keyword>
<dbReference type="SUPFAM" id="SSF52540">
    <property type="entry name" value="P-loop containing nucleoside triphosphate hydrolases"/>
    <property type="match status" value="1"/>
</dbReference>
<evidence type="ECO:0000256" key="3">
    <source>
        <dbReference type="ARBA" id="ARBA00023015"/>
    </source>
</evidence>
<feature type="domain" description="Sigma-54 factor interaction" evidence="6">
    <location>
        <begin position="146"/>
        <end position="375"/>
    </location>
</feature>
<dbReference type="InterPro" id="IPR001789">
    <property type="entry name" value="Sig_transdc_resp-reg_receiver"/>
</dbReference>
<keyword evidence="2" id="KW-0067">ATP-binding</keyword>
<name>A0A099KFY3_COLPS</name>
<evidence type="ECO:0000256" key="1">
    <source>
        <dbReference type="ARBA" id="ARBA00022741"/>
    </source>
</evidence>
<dbReference type="PROSITE" id="PS50110">
    <property type="entry name" value="RESPONSE_REGULATORY"/>
    <property type="match status" value="1"/>
</dbReference>
<keyword evidence="4" id="KW-0804">Transcription</keyword>
<dbReference type="CDD" id="cd00156">
    <property type="entry name" value="REC"/>
    <property type="match status" value="1"/>
</dbReference>
<protein>
    <submittedName>
        <fullName evidence="8">Two component, sigma54 specific, transcriptional regulator, Fis family</fullName>
    </submittedName>
</protein>
<evidence type="ECO:0000259" key="7">
    <source>
        <dbReference type="PROSITE" id="PS50110"/>
    </source>
</evidence>
<keyword evidence="5" id="KW-0597">Phosphoprotein</keyword>
<feature type="modified residue" description="4-aspartylphosphate" evidence="5">
    <location>
        <position position="52"/>
    </location>
</feature>
<sequence>MNKILIVDDQLDVRMSASIALSNHGFSCLEADSPLQAMKIVTSEKIDLILLDMNYSSDTTSGQEGLTFLQQLQSKNISVPVVVMTAWASIDIAVQAMQLNAIDFIEKPWKNTRLVAIVKQQIDSAKLHKENARYTALSRPSIKQEYFAKSPAMLELLAKAKRAALTDANILLTGENGTGKSLLANYIHQHSSRADNRFVSVNMGAIPESLFESELFGHKKGAFTDAKENRLGRFDIASDGTLFLDEIGTLGGNLQSKVLRVLETGEYEVVGSSQTEKTNARIISATNANLEKMINDEHFRRDLLFRLNTIELHIPPLRERPEDITLLAEHLLDKHAAKYNRSGMTLSSDAHAAILKHPWVGNVRELSHCIERAVIMSEHSELDINALSLNISLNISHQADTPQKNWPLMTLEESEKIALITAIKHFQGNVIEAGDYLGMSKSAIYRRLEKFSIDPRNLGV</sequence>
<dbReference type="SUPFAM" id="SSF52172">
    <property type="entry name" value="CheY-like"/>
    <property type="match status" value="1"/>
</dbReference>
<feature type="domain" description="Response regulatory" evidence="7">
    <location>
        <begin position="3"/>
        <end position="122"/>
    </location>
</feature>
<keyword evidence="3" id="KW-0805">Transcription regulation</keyword>
<dbReference type="OrthoDB" id="9804019at2"/>
<dbReference type="Pfam" id="PF00072">
    <property type="entry name" value="Response_reg"/>
    <property type="match status" value="1"/>
</dbReference>
<dbReference type="Gene3D" id="3.40.50.2300">
    <property type="match status" value="1"/>
</dbReference>
<accession>A0A099KFY3</accession>
<evidence type="ECO:0000256" key="5">
    <source>
        <dbReference type="PROSITE-ProRule" id="PRU00169"/>
    </source>
</evidence>
<dbReference type="SUPFAM" id="SSF46689">
    <property type="entry name" value="Homeodomain-like"/>
    <property type="match status" value="1"/>
</dbReference>
<evidence type="ECO:0000313" key="9">
    <source>
        <dbReference type="Proteomes" id="UP000029868"/>
    </source>
</evidence>
<dbReference type="InterPro" id="IPR058031">
    <property type="entry name" value="AAA_lid_NorR"/>
</dbReference>
<dbReference type="InterPro" id="IPR002078">
    <property type="entry name" value="Sigma_54_int"/>
</dbReference>
<dbReference type="Pfam" id="PF00158">
    <property type="entry name" value="Sigma54_activat"/>
    <property type="match status" value="1"/>
</dbReference>
<dbReference type="SMART" id="SM00448">
    <property type="entry name" value="REC"/>
    <property type="match status" value="1"/>
</dbReference>
<dbReference type="SMART" id="SM00382">
    <property type="entry name" value="AAA"/>
    <property type="match status" value="1"/>
</dbReference>
<dbReference type="GO" id="GO:0043565">
    <property type="term" value="F:sequence-specific DNA binding"/>
    <property type="evidence" value="ECO:0007669"/>
    <property type="project" value="InterPro"/>
</dbReference>
<dbReference type="GO" id="GO:0006355">
    <property type="term" value="P:regulation of DNA-templated transcription"/>
    <property type="evidence" value="ECO:0007669"/>
    <property type="project" value="InterPro"/>
</dbReference>
<dbReference type="InterPro" id="IPR011006">
    <property type="entry name" value="CheY-like_superfamily"/>
</dbReference>
<dbReference type="AlphaFoldDB" id="A0A099KFY3"/>
<dbReference type="InterPro" id="IPR027417">
    <property type="entry name" value="P-loop_NTPase"/>
</dbReference>
<dbReference type="GO" id="GO:0005524">
    <property type="term" value="F:ATP binding"/>
    <property type="evidence" value="ECO:0007669"/>
    <property type="project" value="UniProtKB-KW"/>
</dbReference>
<dbReference type="PANTHER" id="PTHR32071">
    <property type="entry name" value="TRANSCRIPTIONAL REGULATORY PROTEIN"/>
    <property type="match status" value="1"/>
</dbReference>
<dbReference type="Gene3D" id="3.40.50.300">
    <property type="entry name" value="P-loop containing nucleotide triphosphate hydrolases"/>
    <property type="match status" value="1"/>
</dbReference>
<evidence type="ECO:0000256" key="4">
    <source>
        <dbReference type="ARBA" id="ARBA00023163"/>
    </source>
</evidence>
<organism evidence="8 9">
    <name type="scientific">Colwellia psychrerythraea</name>
    <name type="common">Vibrio psychroerythus</name>
    <dbReference type="NCBI Taxonomy" id="28229"/>
    <lineage>
        <taxon>Bacteria</taxon>
        <taxon>Pseudomonadati</taxon>
        <taxon>Pseudomonadota</taxon>
        <taxon>Gammaproteobacteria</taxon>
        <taxon>Alteromonadales</taxon>
        <taxon>Colwelliaceae</taxon>
        <taxon>Colwellia</taxon>
    </lineage>
</organism>
<dbReference type="InterPro" id="IPR003593">
    <property type="entry name" value="AAA+_ATPase"/>
</dbReference>
<comment type="caution">
    <text evidence="8">The sequence shown here is derived from an EMBL/GenBank/DDBJ whole genome shotgun (WGS) entry which is preliminary data.</text>
</comment>
<gene>
    <name evidence="8" type="ORF">GAB14E_4181</name>
</gene>
<dbReference type="Pfam" id="PF25601">
    <property type="entry name" value="AAA_lid_14"/>
    <property type="match status" value="1"/>
</dbReference>
<dbReference type="InterPro" id="IPR002197">
    <property type="entry name" value="HTH_Fis"/>
</dbReference>
<dbReference type="FunFam" id="3.40.50.300:FF:000006">
    <property type="entry name" value="DNA-binding transcriptional regulator NtrC"/>
    <property type="match status" value="1"/>
</dbReference>
<dbReference type="CDD" id="cd00009">
    <property type="entry name" value="AAA"/>
    <property type="match status" value="1"/>
</dbReference>
<dbReference type="PANTHER" id="PTHR32071:SF57">
    <property type="entry name" value="C4-DICARBOXYLATE TRANSPORT TRANSCRIPTIONAL REGULATORY PROTEIN DCTD"/>
    <property type="match status" value="1"/>
</dbReference>
<dbReference type="PATRIC" id="fig|28229.3.peg.4159"/>
<dbReference type="Pfam" id="PF02954">
    <property type="entry name" value="HTH_8"/>
    <property type="match status" value="1"/>
</dbReference>
<reference evidence="8 9" key="1">
    <citation type="submission" date="2014-08" db="EMBL/GenBank/DDBJ databases">
        <title>Genomic and Phenotypic Diversity of Colwellia psychrerythraea strains from Disparate Marine Basins.</title>
        <authorList>
            <person name="Techtmann S.M."/>
            <person name="Stelling S.C."/>
            <person name="Utturkar S.M."/>
            <person name="Alshibli N."/>
            <person name="Harris A."/>
            <person name="Brown S.D."/>
            <person name="Hazen T.C."/>
        </authorList>
    </citation>
    <scope>NUCLEOTIDE SEQUENCE [LARGE SCALE GENOMIC DNA]</scope>
    <source>
        <strain evidence="8 9">GAB14E</strain>
    </source>
</reference>
<evidence type="ECO:0000259" key="6">
    <source>
        <dbReference type="PROSITE" id="PS50045"/>
    </source>
</evidence>
<dbReference type="EMBL" id="JQEC01000057">
    <property type="protein sequence ID" value="KGJ89185.1"/>
    <property type="molecule type" value="Genomic_DNA"/>
</dbReference>
<dbReference type="PROSITE" id="PS50045">
    <property type="entry name" value="SIGMA54_INTERACT_4"/>
    <property type="match status" value="1"/>
</dbReference>
<dbReference type="Gene3D" id="1.10.10.60">
    <property type="entry name" value="Homeodomain-like"/>
    <property type="match status" value="1"/>
</dbReference>
<evidence type="ECO:0000256" key="2">
    <source>
        <dbReference type="ARBA" id="ARBA00022840"/>
    </source>
</evidence>
<dbReference type="Proteomes" id="UP000029868">
    <property type="component" value="Unassembled WGS sequence"/>
</dbReference>
<proteinExistence type="predicted"/>
<dbReference type="RefSeq" id="WP_033084070.1">
    <property type="nucleotide sequence ID" value="NZ_JQEC01000057.1"/>
</dbReference>
<evidence type="ECO:0000313" key="8">
    <source>
        <dbReference type="EMBL" id="KGJ89185.1"/>
    </source>
</evidence>
<dbReference type="GO" id="GO:0000160">
    <property type="term" value="P:phosphorelay signal transduction system"/>
    <property type="evidence" value="ECO:0007669"/>
    <property type="project" value="InterPro"/>
</dbReference>
<dbReference type="Gene3D" id="1.10.8.60">
    <property type="match status" value="1"/>
</dbReference>